<dbReference type="InterPro" id="IPR038763">
    <property type="entry name" value="DHH_sf"/>
</dbReference>
<comment type="caution">
    <text evidence="1">The sequence shown here is derived from an EMBL/GenBank/DDBJ whole genome shotgun (WGS) entry which is preliminary data.</text>
</comment>
<protein>
    <submittedName>
        <fullName evidence="1">Exopolyphosphatase</fullName>
    </submittedName>
</protein>
<proteinExistence type="predicted"/>
<dbReference type="Gene3D" id="3.10.310.30">
    <property type="match status" value="1"/>
</dbReference>
<evidence type="ECO:0000313" key="1">
    <source>
        <dbReference type="EMBL" id="MFC1851353.1"/>
    </source>
</evidence>
<keyword evidence="2" id="KW-1185">Reference proteome</keyword>
<dbReference type="SUPFAM" id="SSF64182">
    <property type="entry name" value="DHH phosphoesterases"/>
    <property type="match status" value="1"/>
</dbReference>
<organism evidence="1 2">
    <name type="scientific">candidate division CSSED10-310 bacterium</name>
    <dbReference type="NCBI Taxonomy" id="2855610"/>
    <lineage>
        <taxon>Bacteria</taxon>
        <taxon>Bacteria division CSSED10-310</taxon>
    </lineage>
</organism>
<sequence>MRLVTRSDFDGIVCAVLLKELEIADEIFLSHPKDLQDGKIPITSNDVLANVPYVEGCGLWFDHHSSEEERLNLEGKFEGASRAAPSTARVIYEYYNGAERLSKFDKLMKYVDLADAGQFTEDDILNPKRWVLLAFLCDPRTGLGYHRSYRISNKQLMSVLVDHIRTMDIDQILELPDVKERVDRYFDMNEVHKNFLHKHSYTDGPVVVTDSRGVTDIPPGNRFLIYPLYPDTNISIRIIDGKNKEFAAVSVGYSITNRTSNVDVGSLLLKYGGGGHKQVGTCQVPYADADRVVKEVIEAIKAQS</sequence>
<dbReference type="Proteomes" id="UP001594351">
    <property type="component" value="Unassembled WGS sequence"/>
</dbReference>
<dbReference type="EMBL" id="JBHPBY010000180">
    <property type="protein sequence ID" value="MFC1851353.1"/>
    <property type="molecule type" value="Genomic_DNA"/>
</dbReference>
<accession>A0ABV6YZ62</accession>
<reference evidence="1 2" key="1">
    <citation type="submission" date="2024-09" db="EMBL/GenBank/DDBJ databases">
        <title>Laminarin stimulates single cell rates of sulfate reduction while oxygen inhibits transcriptomic activity in coastal marine sediment.</title>
        <authorList>
            <person name="Lindsay M."/>
            <person name="Orcutt B."/>
            <person name="Emerson D."/>
            <person name="Stepanauskas R."/>
            <person name="D'Angelo T."/>
        </authorList>
    </citation>
    <scope>NUCLEOTIDE SEQUENCE [LARGE SCALE GENOMIC DNA]</scope>
    <source>
        <strain evidence="1">SAG AM-311-K15</strain>
    </source>
</reference>
<gene>
    <name evidence="1" type="ORF">ACFL27_14240</name>
</gene>
<evidence type="ECO:0000313" key="2">
    <source>
        <dbReference type="Proteomes" id="UP001594351"/>
    </source>
</evidence>
<name>A0ABV6YZ62_UNCC1</name>
<dbReference type="PIRSF" id="PIRSF028235">
    <property type="entry name" value="UCP028235"/>
    <property type="match status" value="1"/>
</dbReference>
<dbReference type="InterPro" id="IPR016877">
    <property type="entry name" value="UCP028235"/>
</dbReference>